<reference evidence="2 3" key="1">
    <citation type="submission" date="2019-06" db="EMBL/GenBank/DDBJ databases">
        <title>A chromosomal-level reference genome of Carpinus fangiana (Coryloideae, Betulaceae).</title>
        <authorList>
            <person name="Yang X."/>
            <person name="Wang Z."/>
            <person name="Zhang L."/>
            <person name="Hao G."/>
            <person name="Liu J."/>
            <person name="Yang Y."/>
        </authorList>
    </citation>
    <scope>NUCLEOTIDE SEQUENCE [LARGE SCALE GENOMIC DNA]</scope>
    <source>
        <strain evidence="2">Cfa_2016G</strain>
        <tissue evidence="2">Leaf</tissue>
    </source>
</reference>
<accession>A0A5N6KWN5</accession>
<feature type="domain" description="Methyltransferase type 11" evidence="1">
    <location>
        <begin position="199"/>
        <end position="282"/>
    </location>
</feature>
<dbReference type="PANTHER" id="PTHR43464">
    <property type="entry name" value="METHYLTRANSFERASE"/>
    <property type="match status" value="1"/>
</dbReference>
<dbReference type="PANTHER" id="PTHR43464:SF52">
    <property type="entry name" value="PUTATIVE-RELATED"/>
    <property type="match status" value="1"/>
</dbReference>
<organism evidence="2 3">
    <name type="scientific">Carpinus fangiana</name>
    <dbReference type="NCBI Taxonomy" id="176857"/>
    <lineage>
        <taxon>Eukaryota</taxon>
        <taxon>Viridiplantae</taxon>
        <taxon>Streptophyta</taxon>
        <taxon>Embryophyta</taxon>
        <taxon>Tracheophyta</taxon>
        <taxon>Spermatophyta</taxon>
        <taxon>Magnoliopsida</taxon>
        <taxon>eudicotyledons</taxon>
        <taxon>Gunneridae</taxon>
        <taxon>Pentapetalae</taxon>
        <taxon>rosids</taxon>
        <taxon>fabids</taxon>
        <taxon>Fagales</taxon>
        <taxon>Betulaceae</taxon>
        <taxon>Carpinus</taxon>
    </lineage>
</organism>
<gene>
    <name evidence="2" type="ORF">FH972_023163</name>
</gene>
<dbReference type="GO" id="GO:0010420">
    <property type="term" value="F:polyprenyldihydroxybenzoate methyltransferase activity"/>
    <property type="evidence" value="ECO:0007669"/>
    <property type="project" value="TreeGrafter"/>
</dbReference>
<protein>
    <recommendedName>
        <fullName evidence="1">Methyltransferase type 11 domain-containing protein</fullName>
    </recommendedName>
</protein>
<dbReference type="InterPro" id="IPR029063">
    <property type="entry name" value="SAM-dependent_MTases_sf"/>
</dbReference>
<evidence type="ECO:0000313" key="2">
    <source>
        <dbReference type="EMBL" id="KAB8346115.1"/>
    </source>
</evidence>
<dbReference type="InterPro" id="IPR013216">
    <property type="entry name" value="Methyltransf_11"/>
</dbReference>
<evidence type="ECO:0000259" key="1">
    <source>
        <dbReference type="Pfam" id="PF08241"/>
    </source>
</evidence>
<name>A0A5N6KWN5_9ROSI</name>
<dbReference type="Pfam" id="PF08241">
    <property type="entry name" value="Methyltransf_11"/>
    <property type="match status" value="1"/>
</dbReference>
<dbReference type="SUPFAM" id="SSF53335">
    <property type="entry name" value="S-adenosyl-L-methionine-dependent methyltransferases"/>
    <property type="match status" value="1"/>
</dbReference>
<dbReference type="CDD" id="cd02440">
    <property type="entry name" value="AdoMet_MTases"/>
    <property type="match status" value="1"/>
</dbReference>
<dbReference type="Proteomes" id="UP000327013">
    <property type="component" value="Unassembled WGS sequence"/>
</dbReference>
<dbReference type="Gene3D" id="3.40.50.150">
    <property type="entry name" value="Vaccinia Virus protein VP39"/>
    <property type="match status" value="1"/>
</dbReference>
<sequence length="420" mass="45416">MGQGWRAVAEERKRRQRCWLVFLAPAAAAAGSSHVAFRSSCHPQRLPRALSSSVTAAVPARLFALRTACRLKIMSRQIDYLPNVEAYDKWAASYDSDGNILQAIDTLALQTSLFPALLKHIAPPFALATGQANPDPLRIIDLGCGTGRATLTLLGALSSQSPQPQDGSMVCQAAARDLIRQMGFNHTRAQTLRSSTPTVHIIGLDASPGMLSVAQRRVAPHTFLANLGLAVTVEFREYDVRSSTLDIQPVQAAVSTLVMEHLELPLFFAQLSKCILPGGFAVVTNMHSDMGRVPPTMAMVAAASESAGPPSARQALAPTGAGFLDPVTGNKIRAAVDYVHTIPDVLAAARHAGFEIAPGTEVEQIKVEDWMFERRFVGSFEKQGPPLLGQRGRKWMGINVWFGIVLRRVDPLTQDSTVRV</sequence>
<keyword evidence="3" id="KW-1185">Reference proteome</keyword>
<dbReference type="AlphaFoldDB" id="A0A5N6KWN5"/>
<dbReference type="EMBL" id="VIBQ01000013">
    <property type="protein sequence ID" value="KAB8346115.1"/>
    <property type="molecule type" value="Genomic_DNA"/>
</dbReference>
<evidence type="ECO:0000313" key="3">
    <source>
        <dbReference type="Proteomes" id="UP000327013"/>
    </source>
</evidence>
<comment type="caution">
    <text evidence="2">The sequence shown here is derived from an EMBL/GenBank/DDBJ whole genome shotgun (WGS) entry which is preliminary data.</text>
</comment>
<proteinExistence type="predicted"/>
<dbReference type="OrthoDB" id="66144at2759"/>